<dbReference type="AlphaFoldDB" id="A0A392UKF6"/>
<feature type="non-terminal residue" evidence="1">
    <location>
        <position position="1"/>
    </location>
</feature>
<organism evidence="1 2">
    <name type="scientific">Trifolium medium</name>
    <dbReference type="NCBI Taxonomy" id="97028"/>
    <lineage>
        <taxon>Eukaryota</taxon>
        <taxon>Viridiplantae</taxon>
        <taxon>Streptophyta</taxon>
        <taxon>Embryophyta</taxon>
        <taxon>Tracheophyta</taxon>
        <taxon>Spermatophyta</taxon>
        <taxon>Magnoliopsida</taxon>
        <taxon>eudicotyledons</taxon>
        <taxon>Gunneridae</taxon>
        <taxon>Pentapetalae</taxon>
        <taxon>rosids</taxon>
        <taxon>fabids</taxon>
        <taxon>Fabales</taxon>
        <taxon>Fabaceae</taxon>
        <taxon>Papilionoideae</taxon>
        <taxon>50 kb inversion clade</taxon>
        <taxon>NPAAA clade</taxon>
        <taxon>Hologalegina</taxon>
        <taxon>IRL clade</taxon>
        <taxon>Trifolieae</taxon>
        <taxon>Trifolium</taxon>
    </lineage>
</organism>
<keyword evidence="2" id="KW-1185">Reference proteome</keyword>
<reference evidence="1 2" key="1">
    <citation type="journal article" date="2018" name="Front. Plant Sci.">
        <title>Red Clover (Trifolium pratense) and Zigzag Clover (T. medium) - A Picture of Genomic Similarities and Differences.</title>
        <authorList>
            <person name="Dluhosova J."/>
            <person name="Istvanek J."/>
            <person name="Nedelnik J."/>
            <person name="Repkova J."/>
        </authorList>
    </citation>
    <scope>NUCLEOTIDE SEQUENCE [LARGE SCALE GENOMIC DNA]</scope>
    <source>
        <strain evidence="2">cv. 10/8</strain>
        <tissue evidence="1">Leaf</tissue>
    </source>
</reference>
<proteinExistence type="predicted"/>
<evidence type="ECO:0000313" key="2">
    <source>
        <dbReference type="Proteomes" id="UP000265520"/>
    </source>
</evidence>
<protein>
    <submittedName>
        <fullName evidence="1">Uncharacterized protein</fullName>
    </submittedName>
</protein>
<comment type="caution">
    <text evidence="1">The sequence shown here is derived from an EMBL/GenBank/DDBJ whole genome shotgun (WGS) entry which is preliminary data.</text>
</comment>
<dbReference type="EMBL" id="LXQA010836788">
    <property type="protein sequence ID" value="MCI73358.1"/>
    <property type="molecule type" value="Genomic_DNA"/>
</dbReference>
<evidence type="ECO:0000313" key="1">
    <source>
        <dbReference type="EMBL" id="MCI73358.1"/>
    </source>
</evidence>
<sequence>TNSFDQKAIETLLKGNTGRKPRQQLPEAPAGVSAGTEVVNIGEIAKFMKKMRIFWGWQARFSDWIENQVIYAFPD</sequence>
<dbReference type="Proteomes" id="UP000265520">
    <property type="component" value="Unassembled WGS sequence"/>
</dbReference>
<accession>A0A392UKF6</accession>
<feature type="non-terminal residue" evidence="1">
    <location>
        <position position="75"/>
    </location>
</feature>
<name>A0A392UKF6_9FABA</name>